<dbReference type="EnsemblBacteria" id="ACC79934">
    <property type="protein sequence ID" value="ACC79934"/>
    <property type="gene ID" value="Npun_F1210"/>
</dbReference>
<dbReference type="InterPro" id="IPR005770">
    <property type="entry name" value="PhnD"/>
</dbReference>
<evidence type="ECO:0000313" key="5">
    <source>
        <dbReference type="Proteomes" id="UP000001191"/>
    </source>
</evidence>
<protein>
    <submittedName>
        <fullName evidence="4">Phosphonate ABC transporter, periplasmic phosphonate-binding protein</fullName>
    </submittedName>
</protein>
<dbReference type="GO" id="GO:0043190">
    <property type="term" value="C:ATP-binding cassette (ABC) transporter complex"/>
    <property type="evidence" value="ECO:0007669"/>
    <property type="project" value="InterPro"/>
</dbReference>
<feature type="region of interest" description="Disordered" evidence="3">
    <location>
        <begin position="39"/>
        <end position="62"/>
    </location>
</feature>
<dbReference type="SUPFAM" id="SSF53850">
    <property type="entry name" value="Periplasmic binding protein-like II"/>
    <property type="match status" value="1"/>
</dbReference>
<dbReference type="EMBL" id="CP001037">
    <property type="protein sequence ID" value="ACC79934.1"/>
    <property type="molecule type" value="Genomic_DNA"/>
</dbReference>
<dbReference type="RefSeq" id="WP_012407955.1">
    <property type="nucleotide sequence ID" value="NC_010628.1"/>
</dbReference>
<dbReference type="AlphaFoldDB" id="B2IXB2"/>
<comment type="similarity">
    <text evidence="1">Belongs to the phosphate/phosphite/phosphonate binding protein family.</text>
</comment>
<dbReference type="Gene3D" id="3.40.190.10">
    <property type="entry name" value="Periplasmic binding protein-like II"/>
    <property type="match status" value="2"/>
</dbReference>
<evidence type="ECO:0000313" key="4">
    <source>
        <dbReference type="EMBL" id="ACC79934.1"/>
    </source>
</evidence>
<dbReference type="eggNOG" id="COG3221">
    <property type="taxonomic scope" value="Bacteria"/>
</dbReference>
<dbReference type="NCBIfam" id="TIGR01098">
    <property type="entry name" value="3A0109s03R"/>
    <property type="match status" value="1"/>
</dbReference>
<dbReference type="Pfam" id="PF12974">
    <property type="entry name" value="Phosphonate-bd"/>
    <property type="match status" value="1"/>
</dbReference>
<keyword evidence="2" id="KW-0732">Signal</keyword>
<dbReference type="Proteomes" id="UP000001191">
    <property type="component" value="Chromosome"/>
</dbReference>
<proteinExistence type="inferred from homology"/>
<dbReference type="PhylomeDB" id="B2IXB2"/>
<dbReference type="PANTHER" id="PTHR35841">
    <property type="entry name" value="PHOSPHONATES-BINDING PERIPLASMIC PROTEIN"/>
    <property type="match status" value="1"/>
</dbReference>
<sequence>MHQQLFCKVVTNILGRKTAFFTSVLAIAIFGMACTPTRESSSATQPNTAQSPASTNSQAGEEQGTITMAVIPWQVSAEQEKKLQPLADYLSKALKRPFKFEITKDYTTAVDFLVTGKVDLAYLGPSSYIEAHLRDPKIEPLVSPINQETKRPWYTSVIIVSRNSRIKTLQDLKGKRFAFVSKLSTSGFVAPMAYFQQIGINPERDFAKVVFSGSHDKSKQALVNGEVDAIADDRRSYTEQVKEKKIDSTKYTIIWESVPLPSVPLAASSKVSVELKDALKKALIDAPVNLVDPSGSIGVGYTLVQDGDYDIVRELQKRVSSK</sequence>
<accession>B2IXB2</accession>
<name>B2IXB2_NOSP7</name>
<dbReference type="HOGENOM" id="CLU_051472_6_4_3"/>
<reference evidence="4 5" key="2">
    <citation type="journal article" date="2013" name="Plant Physiol.">
        <title>A Nostoc punctiforme Sugar Transporter Necessary to Establish a Cyanobacterium-Plant Symbiosis.</title>
        <authorList>
            <person name="Ekman M."/>
            <person name="Picossi S."/>
            <person name="Campbell E.L."/>
            <person name="Meeks J.C."/>
            <person name="Flores E."/>
        </authorList>
    </citation>
    <scope>NUCLEOTIDE SEQUENCE [LARGE SCALE GENOMIC DNA]</scope>
    <source>
        <strain evidence="5">ATCC 29133 / PCC 73102</strain>
    </source>
</reference>
<reference evidence="5" key="1">
    <citation type="submission" date="2008-04" db="EMBL/GenBank/DDBJ databases">
        <title>Complete sequence of chromosome of Nostoc punctiforme ATCC 29133.</title>
        <authorList>
            <consortium name="US DOE Joint Genome Institute"/>
            <person name="Copeland A."/>
            <person name="Lucas S."/>
            <person name="Lapidus A."/>
            <person name="Glavina del Rio T."/>
            <person name="Dalin E."/>
            <person name="Tice H."/>
            <person name="Pitluck S."/>
            <person name="Chain P."/>
            <person name="Malfatti S."/>
            <person name="Shin M."/>
            <person name="Vergez L."/>
            <person name="Schmutz J."/>
            <person name="Larimer F."/>
            <person name="Land M."/>
            <person name="Hauser L."/>
            <person name="Kyrpides N."/>
            <person name="Kim E."/>
            <person name="Meeks J.C."/>
            <person name="Elhai J."/>
            <person name="Campbell E.L."/>
            <person name="Thiel T."/>
            <person name="Longmire J."/>
            <person name="Potts M."/>
            <person name="Atlas R."/>
        </authorList>
    </citation>
    <scope>NUCLEOTIDE SEQUENCE [LARGE SCALE GENOMIC DNA]</scope>
    <source>
        <strain evidence="5">ATCC 29133 / PCC 73102</strain>
    </source>
</reference>
<evidence type="ECO:0000256" key="3">
    <source>
        <dbReference type="SAM" id="MobiDB-lite"/>
    </source>
</evidence>
<dbReference type="GO" id="GO:0055085">
    <property type="term" value="P:transmembrane transport"/>
    <property type="evidence" value="ECO:0007669"/>
    <property type="project" value="InterPro"/>
</dbReference>
<gene>
    <name evidence="4" type="ordered locus">Npun_F1210</name>
</gene>
<organism evidence="4 5">
    <name type="scientific">Nostoc punctiforme (strain ATCC 29133 / PCC 73102)</name>
    <dbReference type="NCBI Taxonomy" id="63737"/>
    <lineage>
        <taxon>Bacteria</taxon>
        <taxon>Bacillati</taxon>
        <taxon>Cyanobacteriota</taxon>
        <taxon>Cyanophyceae</taxon>
        <taxon>Nostocales</taxon>
        <taxon>Nostocaceae</taxon>
        <taxon>Nostoc</taxon>
    </lineage>
</organism>
<evidence type="ECO:0000256" key="2">
    <source>
        <dbReference type="ARBA" id="ARBA00022729"/>
    </source>
</evidence>
<evidence type="ECO:0000256" key="1">
    <source>
        <dbReference type="ARBA" id="ARBA00007162"/>
    </source>
</evidence>
<dbReference type="OrthoDB" id="9776786at2"/>
<dbReference type="PANTHER" id="PTHR35841:SF1">
    <property type="entry name" value="PHOSPHONATES-BINDING PERIPLASMIC PROTEIN"/>
    <property type="match status" value="1"/>
</dbReference>
<dbReference type="KEGG" id="npu:Npun_F1210"/>
<dbReference type="STRING" id="63737.Npun_F1210"/>
<keyword evidence="5" id="KW-1185">Reference proteome</keyword>